<organism evidence="5 6">
    <name type="scientific">Rubripirellula obstinata</name>
    <dbReference type="NCBI Taxonomy" id="406547"/>
    <lineage>
        <taxon>Bacteria</taxon>
        <taxon>Pseudomonadati</taxon>
        <taxon>Planctomycetota</taxon>
        <taxon>Planctomycetia</taxon>
        <taxon>Pirellulales</taxon>
        <taxon>Pirellulaceae</taxon>
        <taxon>Rubripirellula</taxon>
    </lineage>
</organism>
<dbReference type="InterPro" id="IPR036388">
    <property type="entry name" value="WH-like_DNA-bd_sf"/>
</dbReference>
<feature type="domain" description="HTH gntR-type" evidence="4">
    <location>
        <begin position="25"/>
        <end position="93"/>
    </location>
</feature>
<sequence>MAWLSKISRLWSVSMFFSIDPSDEVPIYEQIVRQVKLAVAEGALVGGQMIPSVRQLAGELAINPNTIARAYGQLQTDLVVEPLRGRGLIVRRDAIKRCTKARNAIVGDALCRVLDDAISGGMTADELRAQFEAELSKRLSSGEGS</sequence>
<gene>
    <name evidence="5" type="primary">ytrA_1</name>
    <name evidence="5" type="ORF">LF1_33720</name>
</gene>
<accession>A0A5B1CMP1</accession>
<evidence type="ECO:0000256" key="3">
    <source>
        <dbReference type="ARBA" id="ARBA00023163"/>
    </source>
</evidence>
<proteinExistence type="predicted"/>
<evidence type="ECO:0000259" key="4">
    <source>
        <dbReference type="PROSITE" id="PS50949"/>
    </source>
</evidence>
<evidence type="ECO:0000313" key="5">
    <source>
        <dbReference type="EMBL" id="KAA1260830.1"/>
    </source>
</evidence>
<evidence type="ECO:0000256" key="1">
    <source>
        <dbReference type="ARBA" id="ARBA00023015"/>
    </source>
</evidence>
<dbReference type="EMBL" id="VRLW01000001">
    <property type="protein sequence ID" value="KAA1260830.1"/>
    <property type="molecule type" value="Genomic_DNA"/>
</dbReference>
<dbReference type="InterPro" id="IPR000524">
    <property type="entry name" value="Tscrpt_reg_HTH_GntR"/>
</dbReference>
<dbReference type="Pfam" id="PF00392">
    <property type="entry name" value="GntR"/>
    <property type="match status" value="1"/>
</dbReference>
<dbReference type="AlphaFoldDB" id="A0A5B1CMP1"/>
<evidence type="ECO:0000313" key="6">
    <source>
        <dbReference type="Proteomes" id="UP000322699"/>
    </source>
</evidence>
<dbReference type="Gene3D" id="1.10.10.10">
    <property type="entry name" value="Winged helix-like DNA-binding domain superfamily/Winged helix DNA-binding domain"/>
    <property type="match status" value="1"/>
</dbReference>
<reference evidence="5 6" key="1">
    <citation type="submission" date="2019-08" db="EMBL/GenBank/DDBJ databases">
        <title>Deep-cultivation of Planctomycetes and their phenomic and genomic characterization uncovers novel biology.</title>
        <authorList>
            <person name="Wiegand S."/>
            <person name="Jogler M."/>
            <person name="Boedeker C."/>
            <person name="Pinto D."/>
            <person name="Vollmers J."/>
            <person name="Rivas-Marin E."/>
            <person name="Kohn T."/>
            <person name="Peeters S.H."/>
            <person name="Heuer A."/>
            <person name="Rast P."/>
            <person name="Oberbeckmann S."/>
            <person name="Bunk B."/>
            <person name="Jeske O."/>
            <person name="Meyerdierks A."/>
            <person name="Storesund J.E."/>
            <person name="Kallscheuer N."/>
            <person name="Luecker S."/>
            <person name="Lage O.M."/>
            <person name="Pohl T."/>
            <person name="Merkel B.J."/>
            <person name="Hornburger P."/>
            <person name="Mueller R.-W."/>
            <person name="Bruemmer F."/>
            <person name="Labrenz M."/>
            <person name="Spormann A.M."/>
            <person name="Op Den Camp H."/>
            <person name="Overmann J."/>
            <person name="Amann R."/>
            <person name="Jetten M.S.M."/>
            <person name="Mascher T."/>
            <person name="Medema M.H."/>
            <person name="Devos D.P."/>
            <person name="Kaster A.-K."/>
            <person name="Ovreas L."/>
            <person name="Rohde M."/>
            <person name="Galperin M.Y."/>
            <person name="Jogler C."/>
        </authorList>
    </citation>
    <scope>NUCLEOTIDE SEQUENCE [LARGE SCALE GENOMIC DNA]</scope>
    <source>
        <strain evidence="5 6">LF1</strain>
    </source>
</reference>
<dbReference type="SUPFAM" id="SSF46785">
    <property type="entry name" value="Winged helix' DNA-binding domain"/>
    <property type="match status" value="1"/>
</dbReference>
<keyword evidence="1" id="KW-0805">Transcription regulation</keyword>
<dbReference type="CDD" id="cd07377">
    <property type="entry name" value="WHTH_GntR"/>
    <property type="match status" value="1"/>
</dbReference>
<evidence type="ECO:0000256" key="2">
    <source>
        <dbReference type="ARBA" id="ARBA00023125"/>
    </source>
</evidence>
<comment type="caution">
    <text evidence="5">The sequence shown here is derived from an EMBL/GenBank/DDBJ whole genome shotgun (WGS) entry which is preliminary data.</text>
</comment>
<protein>
    <submittedName>
        <fullName evidence="5">HTH-type transcriptional repressor YtrA</fullName>
    </submittedName>
</protein>
<dbReference type="SMART" id="SM00345">
    <property type="entry name" value="HTH_GNTR"/>
    <property type="match status" value="1"/>
</dbReference>
<dbReference type="Proteomes" id="UP000322699">
    <property type="component" value="Unassembled WGS sequence"/>
</dbReference>
<keyword evidence="2" id="KW-0238">DNA-binding</keyword>
<keyword evidence="6" id="KW-1185">Reference proteome</keyword>
<dbReference type="PANTHER" id="PTHR38445:SF7">
    <property type="entry name" value="GNTR-FAMILY TRANSCRIPTIONAL REGULATOR"/>
    <property type="match status" value="1"/>
</dbReference>
<name>A0A5B1CMP1_9BACT</name>
<dbReference type="GO" id="GO:0003700">
    <property type="term" value="F:DNA-binding transcription factor activity"/>
    <property type="evidence" value="ECO:0007669"/>
    <property type="project" value="InterPro"/>
</dbReference>
<dbReference type="PANTHER" id="PTHR38445">
    <property type="entry name" value="HTH-TYPE TRANSCRIPTIONAL REPRESSOR YTRA"/>
    <property type="match status" value="1"/>
</dbReference>
<dbReference type="InterPro" id="IPR036390">
    <property type="entry name" value="WH_DNA-bd_sf"/>
</dbReference>
<keyword evidence="3" id="KW-0804">Transcription</keyword>
<dbReference type="PROSITE" id="PS50949">
    <property type="entry name" value="HTH_GNTR"/>
    <property type="match status" value="1"/>
</dbReference>
<dbReference type="GO" id="GO:0003677">
    <property type="term" value="F:DNA binding"/>
    <property type="evidence" value="ECO:0007669"/>
    <property type="project" value="UniProtKB-KW"/>
</dbReference>